<evidence type="ECO:0000313" key="1">
    <source>
        <dbReference type="EMBL" id="VDO73683.1"/>
    </source>
</evidence>
<dbReference type="STRING" id="31246.A0A183NFI0"/>
<gene>
    <name evidence="1" type="ORF">SMTD_LOCUS866</name>
</gene>
<dbReference type="Proteomes" id="UP000269396">
    <property type="component" value="Unassembled WGS sequence"/>
</dbReference>
<dbReference type="Gene3D" id="3.60.10.10">
    <property type="entry name" value="Endonuclease/exonuclease/phosphatase"/>
    <property type="match status" value="1"/>
</dbReference>
<evidence type="ECO:0000313" key="2">
    <source>
        <dbReference type="Proteomes" id="UP000269396"/>
    </source>
</evidence>
<dbReference type="SUPFAM" id="SSF56219">
    <property type="entry name" value="DNase I-like"/>
    <property type="match status" value="1"/>
</dbReference>
<reference evidence="1 2" key="1">
    <citation type="submission" date="2018-11" db="EMBL/GenBank/DDBJ databases">
        <authorList>
            <consortium name="Pathogen Informatics"/>
        </authorList>
    </citation>
    <scope>NUCLEOTIDE SEQUENCE [LARGE SCALE GENOMIC DNA]</scope>
    <source>
        <strain>Denwood</strain>
        <strain evidence="2">Zambia</strain>
    </source>
</reference>
<name>A0A183NFI0_9TREM</name>
<sequence>MQLYSGHEEENTPHTQGVELILLKEAHNTLIEWEFHGSRIIKASFKSKKKGVKISAVQCYSPIKDSDEDDKDQFCDKLQLIAEKNPGRNLTILMGDQNSKVRMDNTGYEDIMGRHGLTGRKERGWREIFKSMWI</sequence>
<keyword evidence="2" id="KW-1185">Reference proteome</keyword>
<organism evidence="1 2">
    <name type="scientific">Schistosoma mattheei</name>
    <dbReference type="NCBI Taxonomy" id="31246"/>
    <lineage>
        <taxon>Eukaryota</taxon>
        <taxon>Metazoa</taxon>
        <taxon>Spiralia</taxon>
        <taxon>Lophotrochozoa</taxon>
        <taxon>Platyhelminthes</taxon>
        <taxon>Trematoda</taxon>
        <taxon>Digenea</taxon>
        <taxon>Strigeidida</taxon>
        <taxon>Schistosomatoidea</taxon>
        <taxon>Schistosomatidae</taxon>
        <taxon>Schistosoma</taxon>
    </lineage>
</organism>
<dbReference type="InterPro" id="IPR036691">
    <property type="entry name" value="Endo/exonu/phosph_ase_sf"/>
</dbReference>
<accession>A0A183NFI0</accession>
<proteinExistence type="predicted"/>
<dbReference type="EMBL" id="UZAL01000866">
    <property type="protein sequence ID" value="VDO73683.1"/>
    <property type="molecule type" value="Genomic_DNA"/>
</dbReference>
<protein>
    <submittedName>
        <fullName evidence="1">Uncharacterized protein</fullName>
    </submittedName>
</protein>
<dbReference type="AlphaFoldDB" id="A0A183NFI0"/>